<evidence type="ECO:0000313" key="3">
    <source>
        <dbReference type="Proteomes" id="UP000028524"/>
    </source>
</evidence>
<evidence type="ECO:0000256" key="1">
    <source>
        <dbReference type="SAM" id="MobiDB-lite"/>
    </source>
</evidence>
<keyword evidence="3" id="KW-1185">Reference proteome</keyword>
<dbReference type="EMBL" id="KL660839">
    <property type="protein sequence ID" value="KFA61697.1"/>
    <property type="molecule type" value="Genomic_DNA"/>
</dbReference>
<feature type="region of interest" description="Disordered" evidence="1">
    <location>
        <begin position="234"/>
        <end position="268"/>
    </location>
</feature>
<dbReference type="AlphaFoldDB" id="A0A084QCL2"/>
<dbReference type="HOGENOM" id="CLU_1038912_0_0_1"/>
<name>A0A084QCL2_STAC4</name>
<accession>A0A084QCL2</accession>
<feature type="compositionally biased region" description="Basic and acidic residues" evidence="1">
    <location>
        <begin position="255"/>
        <end position="268"/>
    </location>
</feature>
<dbReference type="Proteomes" id="UP000028524">
    <property type="component" value="Unassembled WGS sequence"/>
</dbReference>
<dbReference type="OrthoDB" id="4132874at2759"/>
<protein>
    <submittedName>
        <fullName evidence="2">Uncharacterized protein</fullName>
    </submittedName>
</protein>
<evidence type="ECO:0000313" key="2">
    <source>
        <dbReference type="EMBL" id="KFA61697.1"/>
    </source>
</evidence>
<reference evidence="2 3" key="1">
    <citation type="journal article" date="2014" name="BMC Genomics">
        <title>Comparative genome sequencing reveals chemotype-specific gene clusters in the toxigenic black mold Stachybotrys.</title>
        <authorList>
            <person name="Semeiks J."/>
            <person name="Borek D."/>
            <person name="Otwinowski Z."/>
            <person name="Grishin N.V."/>
        </authorList>
    </citation>
    <scope>NUCLEOTIDE SEQUENCE [LARGE SCALE GENOMIC DNA]</scope>
    <source>
        <strain evidence="2 3">IBT 40285</strain>
    </source>
</reference>
<proteinExistence type="predicted"/>
<gene>
    <name evidence="2" type="ORF">S40285_03479</name>
</gene>
<organism evidence="2 3">
    <name type="scientific">Stachybotrys chlorohalonatus (strain IBT 40285)</name>
    <dbReference type="NCBI Taxonomy" id="1283841"/>
    <lineage>
        <taxon>Eukaryota</taxon>
        <taxon>Fungi</taxon>
        <taxon>Dikarya</taxon>
        <taxon>Ascomycota</taxon>
        <taxon>Pezizomycotina</taxon>
        <taxon>Sordariomycetes</taxon>
        <taxon>Hypocreomycetidae</taxon>
        <taxon>Hypocreales</taxon>
        <taxon>Stachybotryaceae</taxon>
        <taxon>Stachybotrys</taxon>
    </lineage>
</organism>
<sequence length="268" mass="29887">MPEASDVSGTDASEHGRSRNAREWYTSSLSEYPIVCNDDNFDYAKFYEKSEEKLCRLFADWVVLGLIDWDGVEAVPKSYINRRYPGWLTKDCDPAMYGWCSDKSISENRLDDCPAELARCRKVYPKVTNKLTKSDGLETRTSLVTNNLDAVICVPRLRSAVLKKMLEEMDELSGIQLNENGEDLVCFFEQNIIDETKDTQGSVVDRNIGETIDAGKGEEGISGRVDDILNQMTDEGSKAKGKGESVTGQGFRVGENIDAHDLASSKQP</sequence>
<dbReference type="InParanoid" id="A0A084QCL2"/>